<dbReference type="Pfam" id="PF03478">
    <property type="entry name" value="Beta-prop_KIB1-4"/>
    <property type="match status" value="1"/>
</dbReference>
<evidence type="ECO:0000313" key="2">
    <source>
        <dbReference type="EMBL" id="OWM75601.1"/>
    </source>
</evidence>
<dbReference type="AlphaFoldDB" id="A0A218WTQ7"/>
<name>A0A218WTQ7_PUNGR</name>
<sequence>MHLPLSNFRSPPYDLTKAIPHLDDSAWINKVILSEDPDESSSPQNCIFGVLYERHGWLAFMRLSDEGWTYVDPSPTYLFYDIIFYNGYLYAIQDRGKLMRIDLSIGSYVDKEEGEVIVPKSFRQQAFRAYS</sequence>
<dbReference type="InterPro" id="IPR005174">
    <property type="entry name" value="KIB1-4_b-propeller"/>
</dbReference>
<dbReference type="PANTHER" id="PTHR44259:SF93">
    <property type="entry name" value="PROTEIN, PUTATIVE (DUF295)-RELATED"/>
    <property type="match status" value="1"/>
</dbReference>
<evidence type="ECO:0000259" key="1">
    <source>
        <dbReference type="Pfam" id="PF03478"/>
    </source>
</evidence>
<proteinExistence type="predicted"/>
<evidence type="ECO:0000313" key="3">
    <source>
        <dbReference type="Proteomes" id="UP000197138"/>
    </source>
</evidence>
<gene>
    <name evidence="2" type="ORF">CDL15_Pgr021766</name>
</gene>
<dbReference type="Proteomes" id="UP000197138">
    <property type="component" value="Unassembled WGS sequence"/>
</dbReference>
<protein>
    <recommendedName>
        <fullName evidence="1">KIB1-4 beta-propeller domain-containing protein</fullName>
    </recommendedName>
</protein>
<dbReference type="InterPro" id="IPR050942">
    <property type="entry name" value="F-box_BR-signaling"/>
</dbReference>
<dbReference type="EMBL" id="MTKT01003240">
    <property type="protein sequence ID" value="OWM75601.1"/>
    <property type="molecule type" value="Genomic_DNA"/>
</dbReference>
<reference evidence="3" key="1">
    <citation type="journal article" date="2017" name="Plant J.">
        <title>The pomegranate (Punica granatum L.) genome and the genomics of punicalagin biosynthesis.</title>
        <authorList>
            <person name="Qin G."/>
            <person name="Xu C."/>
            <person name="Ming R."/>
            <person name="Tang H."/>
            <person name="Guyot R."/>
            <person name="Kramer E.M."/>
            <person name="Hu Y."/>
            <person name="Yi X."/>
            <person name="Qi Y."/>
            <person name="Xu X."/>
            <person name="Gao Z."/>
            <person name="Pan H."/>
            <person name="Jian J."/>
            <person name="Tian Y."/>
            <person name="Yue Z."/>
            <person name="Xu Y."/>
        </authorList>
    </citation>
    <scope>NUCLEOTIDE SEQUENCE [LARGE SCALE GENOMIC DNA]</scope>
    <source>
        <strain evidence="3">cv. Dabenzi</strain>
    </source>
</reference>
<comment type="caution">
    <text evidence="2">The sequence shown here is derived from an EMBL/GenBank/DDBJ whole genome shotgun (WGS) entry which is preliminary data.</text>
</comment>
<dbReference type="PANTHER" id="PTHR44259">
    <property type="entry name" value="OS07G0183000 PROTEIN-RELATED"/>
    <property type="match status" value="1"/>
</dbReference>
<accession>A0A218WTQ7</accession>
<feature type="domain" description="KIB1-4 beta-propeller" evidence="1">
    <location>
        <begin position="12"/>
        <end position="107"/>
    </location>
</feature>
<organism evidence="2 3">
    <name type="scientific">Punica granatum</name>
    <name type="common">Pomegranate</name>
    <dbReference type="NCBI Taxonomy" id="22663"/>
    <lineage>
        <taxon>Eukaryota</taxon>
        <taxon>Viridiplantae</taxon>
        <taxon>Streptophyta</taxon>
        <taxon>Embryophyta</taxon>
        <taxon>Tracheophyta</taxon>
        <taxon>Spermatophyta</taxon>
        <taxon>Magnoliopsida</taxon>
        <taxon>eudicotyledons</taxon>
        <taxon>Gunneridae</taxon>
        <taxon>Pentapetalae</taxon>
        <taxon>rosids</taxon>
        <taxon>malvids</taxon>
        <taxon>Myrtales</taxon>
        <taxon>Lythraceae</taxon>
        <taxon>Punica</taxon>
    </lineage>
</organism>